<feature type="transmembrane region" description="Helical" evidence="6">
    <location>
        <begin position="194"/>
        <end position="215"/>
    </location>
</feature>
<protein>
    <recommendedName>
        <fullName evidence="7">DUF1279 domain-containing protein</fullName>
    </recommendedName>
</protein>
<dbReference type="Pfam" id="PF06916">
    <property type="entry name" value="FAM210A-B_dom"/>
    <property type="match status" value="1"/>
</dbReference>
<dbReference type="GO" id="GO:0005739">
    <property type="term" value="C:mitochondrion"/>
    <property type="evidence" value="ECO:0007669"/>
    <property type="project" value="TreeGrafter"/>
</dbReference>
<comment type="caution">
    <text evidence="8">The sequence shown here is derived from an EMBL/GenBank/DDBJ whole genome shotgun (WGS) entry which is preliminary data.</text>
</comment>
<name>A0A813USD3_9BILA</name>
<organism evidence="8 9">
    <name type="scientific">Brachionus calyciflorus</name>
    <dbReference type="NCBI Taxonomy" id="104777"/>
    <lineage>
        <taxon>Eukaryota</taxon>
        <taxon>Metazoa</taxon>
        <taxon>Spiralia</taxon>
        <taxon>Gnathifera</taxon>
        <taxon>Rotifera</taxon>
        <taxon>Eurotatoria</taxon>
        <taxon>Monogononta</taxon>
        <taxon>Pseudotrocha</taxon>
        <taxon>Ploima</taxon>
        <taxon>Brachionidae</taxon>
        <taxon>Brachionus</taxon>
    </lineage>
</organism>
<feature type="transmembrane region" description="Helical" evidence="6">
    <location>
        <begin position="117"/>
        <end position="139"/>
    </location>
</feature>
<dbReference type="Proteomes" id="UP000663879">
    <property type="component" value="Unassembled WGS sequence"/>
</dbReference>
<sequence length="227" mass="26180">MSFVNLLTKNLIANGTQRKLINYSLLIRPITTSYYSFSSPNKSLTINRKKSLLYHEPCKSVDSFASLRPILNSRNILFREYTTENINQKSEIKSSQTGELQSQPKKMSKFKQFYTQYGPIFLVVHLITVVLWIYGFFLISKQGYDITQLLNVFEKVNIMTKSTVDSIHDKINNYKSDSGWITGANIKHFATAYMVYKVIAPFRYMVSIGIVRFLVKSLRAKGLIRNS</sequence>
<proteinExistence type="predicted"/>
<dbReference type="PANTHER" id="PTHR21377">
    <property type="entry name" value="PROTEIN FAM210B, MITOCHONDRIAL"/>
    <property type="match status" value="1"/>
</dbReference>
<keyword evidence="9" id="KW-1185">Reference proteome</keyword>
<gene>
    <name evidence="8" type="ORF">OXX778_LOCUS7917</name>
</gene>
<evidence type="ECO:0000313" key="9">
    <source>
        <dbReference type="Proteomes" id="UP000663879"/>
    </source>
</evidence>
<evidence type="ECO:0000256" key="1">
    <source>
        <dbReference type="ARBA" id="ARBA00004167"/>
    </source>
</evidence>
<keyword evidence="3 6" id="KW-1133">Transmembrane helix</keyword>
<reference evidence="8" key="1">
    <citation type="submission" date="2021-02" db="EMBL/GenBank/DDBJ databases">
        <authorList>
            <person name="Nowell W R."/>
        </authorList>
    </citation>
    <scope>NUCLEOTIDE SEQUENCE</scope>
    <source>
        <strain evidence="8">Ploen Becks lab</strain>
    </source>
</reference>
<keyword evidence="4" id="KW-0175">Coiled coil</keyword>
<keyword evidence="2 6" id="KW-0812">Transmembrane</keyword>
<evidence type="ECO:0000256" key="4">
    <source>
        <dbReference type="ARBA" id="ARBA00023054"/>
    </source>
</evidence>
<evidence type="ECO:0000256" key="5">
    <source>
        <dbReference type="ARBA" id="ARBA00023136"/>
    </source>
</evidence>
<dbReference type="EMBL" id="CAJNOC010001048">
    <property type="protein sequence ID" value="CAF0830075.1"/>
    <property type="molecule type" value="Genomic_DNA"/>
</dbReference>
<dbReference type="InterPro" id="IPR009688">
    <property type="entry name" value="FAM210A/B-like_dom"/>
</dbReference>
<evidence type="ECO:0000256" key="3">
    <source>
        <dbReference type="ARBA" id="ARBA00022989"/>
    </source>
</evidence>
<evidence type="ECO:0000259" key="7">
    <source>
        <dbReference type="Pfam" id="PF06916"/>
    </source>
</evidence>
<evidence type="ECO:0000313" key="8">
    <source>
        <dbReference type="EMBL" id="CAF0830075.1"/>
    </source>
</evidence>
<dbReference type="PANTHER" id="PTHR21377:SF1">
    <property type="entry name" value="PROTEIN FAM210A"/>
    <property type="match status" value="1"/>
</dbReference>
<comment type="subcellular location">
    <subcellularLocation>
        <location evidence="1">Membrane</location>
        <topology evidence="1">Single-pass membrane protein</topology>
    </subcellularLocation>
</comment>
<evidence type="ECO:0000256" key="2">
    <source>
        <dbReference type="ARBA" id="ARBA00022692"/>
    </source>
</evidence>
<dbReference type="AlphaFoldDB" id="A0A813USD3"/>
<keyword evidence="5 6" id="KW-0472">Membrane</keyword>
<dbReference type="OrthoDB" id="5874039at2759"/>
<evidence type="ECO:0000256" key="6">
    <source>
        <dbReference type="SAM" id="Phobius"/>
    </source>
</evidence>
<feature type="domain" description="DUF1279" evidence="7">
    <location>
        <begin position="109"/>
        <end position="211"/>
    </location>
</feature>
<dbReference type="GO" id="GO:0016020">
    <property type="term" value="C:membrane"/>
    <property type="evidence" value="ECO:0007669"/>
    <property type="project" value="UniProtKB-SubCell"/>
</dbReference>
<dbReference type="InterPro" id="IPR045866">
    <property type="entry name" value="FAM210A/B-like"/>
</dbReference>
<accession>A0A813USD3</accession>